<comment type="subcellular location">
    <subcellularLocation>
        <location evidence="1 8">Cell outer membrane</location>
        <topology evidence="1 8">Multi-pass membrane protein</topology>
    </subcellularLocation>
</comment>
<evidence type="ECO:0000256" key="2">
    <source>
        <dbReference type="ARBA" id="ARBA00022448"/>
    </source>
</evidence>
<evidence type="ECO:0000256" key="10">
    <source>
        <dbReference type="SAM" id="SignalP"/>
    </source>
</evidence>
<sequence>MRIPLSNSALRLGWPLLTVAAPLALASVAPLQVMAQTTQTVSGRVTGPDNSGLPGVTVVVKGTTQGTNTAVDGSFSINVPAGATLTFSSVGYTAQEVVVGSQTTLNIRLSEDTKALEEVVVVGYGTQRKSQVTGAISSVDEQALRDVPVANIGQALQGRAAGVNISSSSNAPGQNPVIRIRGNRSIVASNDPLLVVDGVPYDGNLNDLNPDDIVSLEVLKDASSTAIYGARGANGVILISTRRGKAGATRATYSGYYGTRRAQRFDLQNGQEYYQFRRQAFLAGGNSNPEGTASFLTQQERDNYAAGRSFDFQDLLFQDGRIQNHALGLSGGTEQTQYSASLGYYDETGVVPVQQLQRYSLRGTLDQQVGTRIKVGLNTLNSFTQQDDPTLNIMNNILTASPLASPYDADGLPVLYPNTDTALPNPLTYYTENAHKEQSRRLRSFNSLYGQVNILKGLDYRLNLGLDARSENYGNFYASNTPARTLAVNQAQRNNTNAFNLLAENLLIYNHTIAEKHAINFTGLYSWQGFRTDNFSTTAQDLPAAYQLYNNLGAGKPVATSSNFQRWDITSLMGRLNYAYDNRYSATLTIRRDYSSRLGGQGDNFPSAAVAWNVANESFMLDRSWINQLKLRGSIGRTGSTAINPYQTLGSLQSSLGNGYYNYGATGAVGVVPGSIPNPDLKWEYTTTINFGLDFGFFDNRVNGSVELYRQRTNDLLLPDALPGASGFTSVVVNAGQTQNRGVELTLSTTNLRSEGGFEWITDWNFTVNREKILDLNLRDEQGNKRDDIGNQRFIGQPLYVLYDFKKIGIWQLGEESEAARYGVRPGQIRFEDVNNDGKIDAADRQILGTRQPKFEAGLTNRFRFKGFDLTAVALTRVGATIVDPLLFGPSYFTTFEGRRNQINLDYWTPQNPTNNFPQPRQGNGDFPPDSRVLGYVSGTFIKVRSIDLGYTLPTSVVSKAKISTARLYVQVQNPLIWSPVDVYKKNKAIDPDALSYSSRFNASGGAANGIEFTDGNPNTNSPGLAGRGVSSPALRSFIVGVNLGF</sequence>
<accession>A0ABP8IZV1</accession>
<evidence type="ECO:0000256" key="3">
    <source>
        <dbReference type="ARBA" id="ARBA00022452"/>
    </source>
</evidence>
<proteinExistence type="inferred from homology"/>
<dbReference type="SUPFAM" id="SSF49464">
    <property type="entry name" value="Carboxypeptidase regulatory domain-like"/>
    <property type="match status" value="1"/>
</dbReference>
<dbReference type="InterPro" id="IPR023997">
    <property type="entry name" value="TonB-dep_OMP_SusC/RagA_CS"/>
</dbReference>
<evidence type="ECO:0000256" key="9">
    <source>
        <dbReference type="RuleBase" id="RU003357"/>
    </source>
</evidence>
<comment type="caution">
    <text evidence="13">The sequence shown here is derived from an EMBL/GenBank/DDBJ whole genome shotgun (WGS) entry which is preliminary data.</text>
</comment>
<gene>
    <name evidence="13" type="ORF">GCM10023186_20450</name>
</gene>
<dbReference type="Pfam" id="PF00593">
    <property type="entry name" value="TonB_dep_Rec_b-barrel"/>
    <property type="match status" value="1"/>
</dbReference>
<dbReference type="InterPro" id="IPR023996">
    <property type="entry name" value="TonB-dep_OMP_SusC/RagA"/>
</dbReference>
<keyword evidence="5 9" id="KW-0798">TonB box</keyword>
<evidence type="ECO:0000256" key="1">
    <source>
        <dbReference type="ARBA" id="ARBA00004571"/>
    </source>
</evidence>
<keyword evidence="4 8" id="KW-0812">Transmembrane</keyword>
<dbReference type="NCBIfam" id="TIGR04057">
    <property type="entry name" value="SusC_RagA_signa"/>
    <property type="match status" value="1"/>
</dbReference>
<dbReference type="EMBL" id="BAABHA010000004">
    <property type="protein sequence ID" value="GAA4381214.1"/>
    <property type="molecule type" value="Genomic_DNA"/>
</dbReference>
<evidence type="ECO:0000313" key="13">
    <source>
        <dbReference type="EMBL" id="GAA4381214.1"/>
    </source>
</evidence>
<keyword evidence="6 8" id="KW-0472">Membrane</keyword>
<keyword evidence="7 8" id="KW-0998">Cell outer membrane</keyword>
<keyword evidence="3 8" id="KW-1134">Transmembrane beta strand</keyword>
<dbReference type="Gene3D" id="2.40.170.20">
    <property type="entry name" value="TonB-dependent receptor, beta-barrel domain"/>
    <property type="match status" value="1"/>
</dbReference>
<dbReference type="Pfam" id="PF13715">
    <property type="entry name" value="CarbopepD_reg_2"/>
    <property type="match status" value="1"/>
</dbReference>
<evidence type="ECO:0000259" key="12">
    <source>
        <dbReference type="Pfam" id="PF07715"/>
    </source>
</evidence>
<evidence type="ECO:0000256" key="6">
    <source>
        <dbReference type="ARBA" id="ARBA00023136"/>
    </source>
</evidence>
<dbReference type="InterPro" id="IPR039426">
    <property type="entry name" value="TonB-dep_rcpt-like"/>
</dbReference>
<keyword evidence="10" id="KW-0732">Signal</keyword>
<protein>
    <submittedName>
        <fullName evidence="13">TonB-dependent receptor</fullName>
    </submittedName>
</protein>
<dbReference type="Pfam" id="PF07715">
    <property type="entry name" value="Plug"/>
    <property type="match status" value="1"/>
</dbReference>
<reference evidence="14" key="1">
    <citation type="journal article" date="2019" name="Int. J. Syst. Evol. Microbiol.">
        <title>The Global Catalogue of Microorganisms (GCM) 10K type strain sequencing project: providing services to taxonomists for standard genome sequencing and annotation.</title>
        <authorList>
            <consortium name="The Broad Institute Genomics Platform"/>
            <consortium name="The Broad Institute Genome Sequencing Center for Infectious Disease"/>
            <person name="Wu L."/>
            <person name="Ma J."/>
        </authorList>
    </citation>
    <scope>NUCLEOTIDE SEQUENCE [LARGE SCALE GENOMIC DNA]</scope>
    <source>
        <strain evidence="14">JCM 17924</strain>
    </source>
</reference>
<evidence type="ECO:0000256" key="7">
    <source>
        <dbReference type="ARBA" id="ARBA00023237"/>
    </source>
</evidence>
<dbReference type="Proteomes" id="UP001500454">
    <property type="component" value="Unassembled WGS sequence"/>
</dbReference>
<dbReference type="PROSITE" id="PS52016">
    <property type="entry name" value="TONB_DEPENDENT_REC_3"/>
    <property type="match status" value="1"/>
</dbReference>
<evidence type="ECO:0000256" key="5">
    <source>
        <dbReference type="ARBA" id="ARBA00023077"/>
    </source>
</evidence>
<dbReference type="InterPro" id="IPR037066">
    <property type="entry name" value="Plug_dom_sf"/>
</dbReference>
<evidence type="ECO:0000313" key="14">
    <source>
        <dbReference type="Proteomes" id="UP001500454"/>
    </source>
</evidence>
<name>A0ABP8IZV1_9BACT</name>
<feature type="domain" description="TonB-dependent receptor-like beta-barrel" evidence="11">
    <location>
        <begin position="417"/>
        <end position="840"/>
    </location>
</feature>
<keyword evidence="13" id="KW-0675">Receptor</keyword>
<dbReference type="InterPro" id="IPR036942">
    <property type="entry name" value="Beta-barrel_TonB_sf"/>
</dbReference>
<dbReference type="Gene3D" id="2.60.40.1120">
    <property type="entry name" value="Carboxypeptidase-like, regulatory domain"/>
    <property type="match status" value="1"/>
</dbReference>
<dbReference type="Gene3D" id="2.170.130.10">
    <property type="entry name" value="TonB-dependent receptor, plug domain"/>
    <property type="match status" value="1"/>
</dbReference>
<dbReference type="NCBIfam" id="TIGR04056">
    <property type="entry name" value="OMP_RagA_SusC"/>
    <property type="match status" value="1"/>
</dbReference>
<dbReference type="RefSeq" id="WP_345223860.1">
    <property type="nucleotide sequence ID" value="NZ_BAABHA010000004.1"/>
</dbReference>
<organism evidence="13 14">
    <name type="scientific">Hymenobacter koreensis</name>
    <dbReference type="NCBI Taxonomy" id="1084523"/>
    <lineage>
        <taxon>Bacteria</taxon>
        <taxon>Pseudomonadati</taxon>
        <taxon>Bacteroidota</taxon>
        <taxon>Cytophagia</taxon>
        <taxon>Cytophagales</taxon>
        <taxon>Hymenobacteraceae</taxon>
        <taxon>Hymenobacter</taxon>
    </lineage>
</organism>
<evidence type="ECO:0000256" key="4">
    <source>
        <dbReference type="ARBA" id="ARBA00022692"/>
    </source>
</evidence>
<keyword evidence="14" id="KW-1185">Reference proteome</keyword>
<feature type="signal peptide" evidence="10">
    <location>
        <begin position="1"/>
        <end position="35"/>
    </location>
</feature>
<evidence type="ECO:0000256" key="8">
    <source>
        <dbReference type="PROSITE-ProRule" id="PRU01360"/>
    </source>
</evidence>
<dbReference type="SUPFAM" id="SSF56935">
    <property type="entry name" value="Porins"/>
    <property type="match status" value="1"/>
</dbReference>
<dbReference type="InterPro" id="IPR008969">
    <property type="entry name" value="CarboxyPept-like_regulatory"/>
</dbReference>
<feature type="chain" id="PRO_5045435073" evidence="10">
    <location>
        <begin position="36"/>
        <end position="1046"/>
    </location>
</feature>
<dbReference type="InterPro" id="IPR000531">
    <property type="entry name" value="Beta-barrel_TonB"/>
</dbReference>
<keyword evidence="2 8" id="KW-0813">Transport</keyword>
<feature type="domain" description="TonB-dependent receptor plug" evidence="12">
    <location>
        <begin position="129"/>
        <end position="236"/>
    </location>
</feature>
<evidence type="ECO:0000259" key="11">
    <source>
        <dbReference type="Pfam" id="PF00593"/>
    </source>
</evidence>
<comment type="similarity">
    <text evidence="8 9">Belongs to the TonB-dependent receptor family.</text>
</comment>
<dbReference type="InterPro" id="IPR012910">
    <property type="entry name" value="Plug_dom"/>
</dbReference>